<dbReference type="AlphaFoldDB" id="A0AAD8JV20"/>
<dbReference type="EMBL" id="JAUHHV010000010">
    <property type="protein sequence ID" value="KAK1411455.1"/>
    <property type="molecule type" value="Genomic_DNA"/>
</dbReference>
<organism evidence="1 2">
    <name type="scientific">Tagetes erecta</name>
    <name type="common">African marigold</name>
    <dbReference type="NCBI Taxonomy" id="13708"/>
    <lineage>
        <taxon>Eukaryota</taxon>
        <taxon>Viridiplantae</taxon>
        <taxon>Streptophyta</taxon>
        <taxon>Embryophyta</taxon>
        <taxon>Tracheophyta</taxon>
        <taxon>Spermatophyta</taxon>
        <taxon>Magnoliopsida</taxon>
        <taxon>eudicotyledons</taxon>
        <taxon>Gunneridae</taxon>
        <taxon>Pentapetalae</taxon>
        <taxon>asterids</taxon>
        <taxon>campanulids</taxon>
        <taxon>Asterales</taxon>
        <taxon>Asteraceae</taxon>
        <taxon>Asteroideae</taxon>
        <taxon>Heliantheae alliance</taxon>
        <taxon>Tageteae</taxon>
        <taxon>Tagetes</taxon>
    </lineage>
</organism>
<keyword evidence="2" id="KW-1185">Reference proteome</keyword>
<dbReference type="Proteomes" id="UP001229421">
    <property type="component" value="Unassembled WGS sequence"/>
</dbReference>
<comment type="caution">
    <text evidence="1">The sequence shown here is derived from an EMBL/GenBank/DDBJ whole genome shotgun (WGS) entry which is preliminary data.</text>
</comment>
<sequence length="99" mass="11227">MQASTLTIRLTGVSAYQDCKQINLKSVSRSFHCNPLLQISRPVGLLLSADQQSADLNHIEHNNNNNYYTSYALILHRVAAVHKNINIHPQIINVYYFCS</sequence>
<name>A0AAD8JV20_TARER</name>
<accession>A0AAD8JV20</accession>
<reference evidence="1" key="1">
    <citation type="journal article" date="2023" name="bioRxiv">
        <title>Improved chromosome-level genome assembly for marigold (Tagetes erecta).</title>
        <authorList>
            <person name="Jiang F."/>
            <person name="Yuan L."/>
            <person name="Wang S."/>
            <person name="Wang H."/>
            <person name="Xu D."/>
            <person name="Wang A."/>
            <person name="Fan W."/>
        </authorList>
    </citation>
    <scope>NUCLEOTIDE SEQUENCE</scope>
    <source>
        <strain evidence="1">WSJ</strain>
        <tissue evidence="1">Leaf</tissue>
    </source>
</reference>
<protein>
    <submittedName>
        <fullName evidence="1">Uncharacterized protein</fullName>
    </submittedName>
</protein>
<evidence type="ECO:0000313" key="2">
    <source>
        <dbReference type="Proteomes" id="UP001229421"/>
    </source>
</evidence>
<proteinExistence type="predicted"/>
<gene>
    <name evidence="1" type="ORF">QVD17_38004</name>
</gene>
<evidence type="ECO:0000313" key="1">
    <source>
        <dbReference type="EMBL" id="KAK1411455.1"/>
    </source>
</evidence>